<dbReference type="InterPro" id="IPR012337">
    <property type="entry name" value="RNaseH-like_sf"/>
</dbReference>
<dbReference type="Proteomes" id="UP000054359">
    <property type="component" value="Unassembled WGS sequence"/>
</dbReference>
<dbReference type="OMA" id="MAVEWIS"/>
<reference evidence="2 3" key="1">
    <citation type="submission" date="2013-11" db="EMBL/GenBank/DDBJ databases">
        <title>Genome sequencing of Stegodyphus mimosarum.</title>
        <authorList>
            <person name="Bechsgaard J."/>
        </authorList>
    </citation>
    <scope>NUCLEOTIDE SEQUENCE [LARGE SCALE GENOMIC DNA]</scope>
</reference>
<dbReference type="Gene3D" id="3.30.420.10">
    <property type="entry name" value="Ribonuclease H-like superfamily/Ribonuclease H"/>
    <property type="match status" value="1"/>
</dbReference>
<dbReference type="InterPro" id="IPR036397">
    <property type="entry name" value="RNaseH_sf"/>
</dbReference>
<proteinExistence type="predicted"/>
<dbReference type="SUPFAM" id="SSF53098">
    <property type="entry name" value="Ribonuclease H-like"/>
    <property type="match status" value="1"/>
</dbReference>
<dbReference type="CDD" id="cd09276">
    <property type="entry name" value="Rnase_HI_RT_non_LTR"/>
    <property type="match status" value="1"/>
</dbReference>
<feature type="non-terminal residue" evidence="2">
    <location>
        <position position="205"/>
    </location>
</feature>
<dbReference type="GO" id="GO:0003676">
    <property type="term" value="F:nucleic acid binding"/>
    <property type="evidence" value="ECO:0007669"/>
    <property type="project" value="InterPro"/>
</dbReference>
<keyword evidence="3" id="KW-1185">Reference proteome</keyword>
<dbReference type="PROSITE" id="PS50879">
    <property type="entry name" value="RNASE_H_1"/>
    <property type="match status" value="1"/>
</dbReference>
<dbReference type="OrthoDB" id="6514649at2759"/>
<evidence type="ECO:0000259" key="1">
    <source>
        <dbReference type="PROSITE" id="PS50879"/>
    </source>
</evidence>
<organism evidence="2 3">
    <name type="scientific">Stegodyphus mimosarum</name>
    <name type="common">African social velvet spider</name>
    <dbReference type="NCBI Taxonomy" id="407821"/>
    <lineage>
        <taxon>Eukaryota</taxon>
        <taxon>Metazoa</taxon>
        <taxon>Ecdysozoa</taxon>
        <taxon>Arthropoda</taxon>
        <taxon>Chelicerata</taxon>
        <taxon>Arachnida</taxon>
        <taxon>Araneae</taxon>
        <taxon>Araneomorphae</taxon>
        <taxon>Entelegynae</taxon>
        <taxon>Eresoidea</taxon>
        <taxon>Eresidae</taxon>
        <taxon>Stegodyphus</taxon>
    </lineage>
</organism>
<evidence type="ECO:0000313" key="3">
    <source>
        <dbReference type="Proteomes" id="UP000054359"/>
    </source>
</evidence>
<dbReference type="EMBL" id="KK119494">
    <property type="protein sequence ID" value="KFM75857.1"/>
    <property type="molecule type" value="Genomic_DNA"/>
</dbReference>
<dbReference type="InterPro" id="IPR002156">
    <property type="entry name" value="RNaseH_domain"/>
</dbReference>
<dbReference type="GO" id="GO:0004523">
    <property type="term" value="F:RNA-DNA hybrid ribonuclease activity"/>
    <property type="evidence" value="ECO:0007669"/>
    <property type="project" value="InterPro"/>
</dbReference>
<protein>
    <recommendedName>
        <fullName evidence="1">RNase H type-1 domain-containing protein</fullName>
    </recommendedName>
</protein>
<dbReference type="STRING" id="407821.A0A087UER8"/>
<dbReference type="AlphaFoldDB" id="A0A087UER8"/>
<name>A0A087UER8_STEMI</name>
<evidence type="ECO:0000313" key="2">
    <source>
        <dbReference type="EMBL" id="KFM75857.1"/>
    </source>
</evidence>
<accession>A0A087UER8</accession>
<dbReference type="Pfam" id="PF00075">
    <property type="entry name" value="RNase_H"/>
    <property type="match status" value="1"/>
</dbReference>
<gene>
    <name evidence="2" type="ORF">X975_25663</name>
</gene>
<sequence>MNRHTTRIFTDGSKMDDNVGCAYVMFQGQEQVAQWKGHLNKNNSVFQGEALAIQKAVQHIAYHNIRNAAIVSDSMSALQAIQNPAHTSTIIKEIQYHLRQTEHLHVRLAWTKAHAGNTGNEAADLLAKDAALNKEAEELEIPWPHSTLKRHLHLQALAKWQEEWDTAQTGRRTHYHLIYHEVFATFNRLKLKIGEYWMELLRPFD</sequence>
<feature type="domain" description="RNase H type-1" evidence="1">
    <location>
        <begin position="2"/>
        <end position="132"/>
    </location>
</feature>